<evidence type="ECO:0000313" key="2">
    <source>
        <dbReference type="Proteomes" id="UP000313359"/>
    </source>
</evidence>
<dbReference type="EMBL" id="ML122255">
    <property type="protein sequence ID" value="RPD63679.1"/>
    <property type="molecule type" value="Genomic_DNA"/>
</dbReference>
<proteinExistence type="predicted"/>
<sequence length="136" mass="15108">MSSMLHIMHHVAGSQQLYIENGVGVVALYSDFHLPMSVPFWVRALQSPTPIHSPFEPLELSHPPQRYSQGVYFIDRTRTTISLLSAVDLHMVQRDSVCGRDPGSSRSSSAASYSATARRVVPRRSQGLSPSDWLLC</sequence>
<reference evidence="1" key="1">
    <citation type="journal article" date="2018" name="Genome Biol. Evol.">
        <title>Genomics and development of Lentinus tigrinus, a white-rot wood-decaying mushroom with dimorphic fruiting bodies.</title>
        <authorList>
            <person name="Wu B."/>
            <person name="Xu Z."/>
            <person name="Knudson A."/>
            <person name="Carlson A."/>
            <person name="Chen N."/>
            <person name="Kovaka S."/>
            <person name="LaButti K."/>
            <person name="Lipzen A."/>
            <person name="Pennachio C."/>
            <person name="Riley R."/>
            <person name="Schakwitz W."/>
            <person name="Umezawa K."/>
            <person name="Ohm R.A."/>
            <person name="Grigoriev I.V."/>
            <person name="Nagy L.G."/>
            <person name="Gibbons J."/>
            <person name="Hibbett D."/>
        </authorList>
    </citation>
    <scope>NUCLEOTIDE SEQUENCE [LARGE SCALE GENOMIC DNA]</scope>
    <source>
        <strain evidence="1">ALCF2SS1-6</strain>
    </source>
</reference>
<name>A0A5C2SKI4_9APHY</name>
<accession>A0A5C2SKI4</accession>
<keyword evidence="2" id="KW-1185">Reference proteome</keyword>
<gene>
    <name evidence="1" type="ORF">L227DRAFT_358493</name>
</gene>
<organism evidence="1 2">
    <name type="scientific">Lentinus tigrinus ALCF2SS1-6</name>
    <dbReference type="NCBI Taxonomy" id="1328759"/>
    <lineage>
        <taxon>Eukaryota</taxon>
        <taxon>Fungi</taxon>
        <taxon>Dikarya</taxon>
        <taxon>Basidiomycota</taxon>
        <taxon>Agaricomycotina</taxon>
        <taxon>Agaricomycetes</taxon>
        <taxon>Polyporales</taxon>
        <taxon>Polyporaceae</taxon>
        <taxon>Lentinus</taxon>
    </lineage>
</organism>
<dbReference type="Proteomes" id="UP000313359">
    <property type="component" value="Unassembled WGS sequence"/>
</dbReference>
<dbReference type="AlphaFoldDB" id="A0A5C2SKI4"/>
<evidence type="ECO:0000313" key="1">
    <source>
        <dbReference type="EMBL" id="RPD63679.1"/>
    </source>
</evidence>
<protein>
    <submittedName>
        <fullName evidence="1">Uncharacterized protein</fullName>
    </submittedName>
</protein>